<evidence type="ECO:0000313" key="10">
    <source>
        <dbReference type="Proteomes" id="UP001253595"/>
    </source>
</evidence>
<keyword evidence="4" id="KW-0564">Palmitate</keyword>
<dbReference type="InterPro" id="IPR032831">
    <property type="entry name" value="LptM_cons"/>
</dbReference>
<comment type="caution">
    <text evidence="9">The sequence shown here is derived from an EMBL/GenBank/DDBJ whole genome shotgun (WGS) entry which is preliminary data.</text>
</comment>
<sequence length="60" mass="6345">MKIAVVLMLLCLGLGACGQKGPLYLPQPNKPQPEAPAPQTEPAQPKADQPKTNQPETPAE</sequence>
<dbReference type="Pfam" id="PF13627">
    <property type="entry name" value="LptM_cons"/>
    <property type="match status" value="1"/>
</dbReference>
<reference evidence="9 10" key="1">
    <citation type="submission" date="2023-07" db="EMBL/GenBank/DDBJ databases">
        <title>Sorghum-associated microbial communities from plants grown in Nebraska, USA.</title>
        <authorList>
            <person name="Schachtman D."/>
        </authorList>
    </citation>
    <scope>NUCLEOTIDE SEQUENCE [LARGE SCALE GENOMIC DNA]</scope>
    <source>
        <strain evidence="9 10">BE190</strain>
    </source>
</reference>
<proteinExistence type="predicted"/>
<evidence type="ECO:0000256" key="8">
    <source>
        <dbReference type="SAM" id="SignalP"/>
    </source>
</evidence>
<dbReference type="EMBL" id="JAVDVX010000001">
    <property type="protein sequence ID" value="MDR7088376.1"/>
    <property type="molecule type" value="Genomic_DNA"/>
</dbReference>
<gene>
    <name evidence="9" type="ORF">J2X05_000379</name>
</gene>
<keyword evidence="6 9" id="KW-0449">Lipoprotein</keyword>
<evidence type="ECO:0000256" key="6">
    <source>
        <dbReference type="ARBA" id="ARBA00023288"/>
    </source>
</evidence>
<evidence type="ECO:0000256" key="7">
    <source>
        <dbReference type="SAM" id="MobiDB-lite"/>
    </source>
</evidence>
<evidence type="ECO:0000256" key="5">
    <source>
        <dbReference type="ARBA" id="ARBA00023237"/>
    </source>
</evidence>
<feature type="signal peptide" evidence="8">
    <location>
        <begin position="1"/>
        <end position="18"/>
    </location>
</feature>
<evidence type="ECO:0000313" key="9">
    <source>
        <dbReference type="EMBL" id="MDR7088376.1"/>
    </source>
</evidence>
<feature type="compositionally biased region" description="Polar residues" evidence="7">
    <location>
        <begin position="50"/>
        <end position="60"/>
    </location>
</feature>
<evidence type="ECO:0000256" key="1">
    <source>
        <dbReference type="ARBA" id="ARBA00004459"/>
    </source>
</evidence>
<feature type="chain" id="PRO_5045410269" evidence="8">
    <location>
        <begin position="19"/>
        <end position="60"/>
    </location>
</feature>
<evidence type="ECO:0000256" key="2">
    <source>
        <dbReference type="ARBA" id="ARBA00022729"/>
    </source>
</evidence>
<organism evidence="9 10">
    <name type="scientific">Cellvibrio fibrivorans</name>
    <dbReference type="NCBI Taxonomy" id="126350"/>
    <lineage>
        <taxon>Bacteria</taxon>
        <taxon>Pseudomonadati</taxon>
        <taxon>Pseudomonadota</taxon>
        <taxon>Gammaproteobacteria</taxon>
        <taxon>Cellvibrionales</taxon>
        <taxon>Cellvibrionaceae</taxon>
        <taxon>Cellvibrio</taxon>
    </lineage>
</organism>
<protein>
    <submittedName>
        <fullName evidence="9">Small lipoprotein YifL</fullName>
    </submittedName>
</protein>
<dbReference type="RefSeq" id="WP_310067933.1">
    <property type="nucleotide sequence ID" value="NZ_JAVDVX010000001.1"/>
</dbReference>
<dbReference type="NCBIfam" id="NF047847">
    <property type="entry name" value="SS_mature_LptM"/>
    <property type="match status" value="1"/>
</dbReference>
<feature type="region of interest" description="Disordered" evidence="7">
    <location>
        <begin position="21"/>
        <end position="60"/>
    </location>
</feature>
<evidence type="ECO:0000256" key="4">
    <source>
        <dbReference type="ARBA" id="ARBA00023139"/>
    </source>
</evidence>
<keyword evidence="10" id="KW-1185">Reference proteome</keyword>
<dbReference type="PROSITE" id="PS51257">
    <property type="entry name" value="PROKAR_LIPOPROTEIN"/>
    <property type="match status" value="1"/>
</dbReference>
<keyword evidence="3" id="KW-0472">Membrane</keyword>
<evidence type="ECO:0000256" key="3">
    <source>
        <dbReference type="ARBA" id="ARBA00023136"/>
    </source>
</evidence>
<keyword evidence="2 8" id="KW-0732">Signal</keyword>
<dbReference type="Proteomes" id="UP001253595">
    <property type="component" value="Unassembled WGS sequence"/>
</dbReference>
<name>A0ABU1UT73_9GAMM</name>
<accession>A0ABU1UT73</accession>
<comment type="subcellular location">
    <subcellularLocation>
        <location evidence="1">Cell outer membrane</location>
        <topology evidence="1">Lipid-anchor</topology>
    </subcellularLocation>
</comment>
<keyword evidence="5" id="KW-0998">Cell outer membrane</keyword>